<dbReference type="InParanoid" id="A0A7M7MDY6"/>
<dbReference type="GO" id="GO:0006869">
    <property type="term" value="P:lipid transport"/>
    <property type="evidence" value="ECO:0007669"/>
    <property type="project" value="UniProtKB-KW"/>
</dbReference>
<accession>A0A7M7MDY6</accession>
<dbReference type="InterPro" id="IPR002913">
    <property type="entry name" value="START_lipid-bd_dom"/>
</dbReference>
<dbReference type="GO" id="GO:0005829">
    <property type="term" value="C:cytosol"/>
    <property type="evidence" value="ECO:0007669"/>
    <property type="project" value="UniProtKB-ARBA"/>
</dbReference>
<dbReference type="PANTHER" id="PTHR19308">
    <property type="entry name" value="PHOSPHATIDYLCHOLINE TRANSFER PROTEIN"/>
    <property type="match status" value="1"/>
</dbReference>
<reference evidence="13" key="1">
    <citation type="submission" date="2021-01" db="UniProtKB">
        <authorList>
            <consortium name="EnsemblMetazoa"/>
        </authorList>
    </citation>
    <scope>IDENTIFICATION</scope>
</reference>
<evidence type="ECO:0000256" key="5">
    <source>
        <dbReference type="ARBA" id="ARBA00022990"/>
    </source>
</evidence>
<dbReference type="PANTHER" id="PTHR19308:SF8">
    <property type="entry name" value="STAR-RELATED LIPID TRANSFER PROTEIN 7, MITOCHONDRIAL"/>
    <property type="match status" value="1"/>
</dbReference>
<dbReference type="RefSeq" id="XP_022669360.1">
    <property type="nucleotide sequence ID" value="XM_022813625.1"/>
</dbReference>
<evidence type="ECO:0000256" key="10">
    <source>
        <dbReference type="ARBA" id="ARBA00077188"/>
    </source>
</evidence>
<keyword evidence="3" id="KW-0963">Cytoplasm</keyword>
<dbReference type="PROSITE" id="PS50848">
    <property type="entry name" value="START"/>
    <property type="match status" value="1"/>
</dbReference>
<proteinExistence type="predicted"/>
<dbReference type="SUPFAM" id="SSF55961">
    <property type="entry name" value="Bet v1-like"/>
    <property type="match status" value="1"/>
</dbReference>
<dbReference type="Proteomes" id="UP000594260">
    <property type="component" value="Unplaced"/>
</dbReference>
<evidence type="ECO:0000313" key="14">
    <source>
        <dbReference type="Proteomes" id="UP000594260"/>
    </source>
</evidence>
<dbReference type="AlphaFoldDB" id="A0A7M7MDY6"/>
<sequence>MQSGVISPAGLFTRKVSGCLTAGGFDGASRINSVTTRSVRKLYSSAPQTHATAVNNTAGKSFSNRMLSTLSVLGGLFTRQANIYVHNRVRKALQLHAVYRSAFGQQFFRAFVHNLLRTAIRKRTPMFLLGAAGFSFQDEGISDDEIASCIDEFEILKKRPPSTPCCTHSAKCDRRTGHALKLNMEKFRTHLRSEGFEPVVESDRLHIWRKSETGKANYTYKVYGTFTDVPARAFFAVQCDTDYRKKWDKLVVQLDVVESDSQNDVVYWHMYYPFPLSSRDYVFVRRSVVDTERACMVVVCHATQHPQCPPRKGVVRVNEYMSNMVISPHNSFDENGFDYLLTYYDDPQSSFPSPVYAWMAASGVHDYVDKLHKATQQFNDGSALRPTLSITKGTISSSASAISNNTSVHFQTTHQQAQAHYAWHRSAL</sequence>
<dbReference type="EnsemblMetazoa" id="XM_022813625">
    <property type="protein sequence ID" value="XP_022669360"/>
    <property type="gene ID" value="LOC111253742"/>
</dbReference>
<protein>
    <recommendedName>
        <fullName evidence="9">Phosphatidylcholine transfer protein</fullName>
    </recommendedName>
    <alternativeName>
        <fullName evidence="11">START domain-containing protein 2</fullName>
    </alternativeName>
    <alternativeName>
        <fullName evidence="10">StAR-related lipid transfer protein 2</fullName>
    </alternativeName>
</protein>
<evidence type="ECO:0000256" key="8">
    <source>
        <dbReference type="ARBA" id="ARBA00063535"/>
    </source>
</evidence>
<feature type="domain" description="START" evidence="12">
    <location>
        <begin position="208"/>
        <end position="380"/>
    </location>
</feature>
<evidence type="ECO:0000256" key="2">
    <source>
        <dbReference type="ARBA" id="ARBA00022448"/>
    </source>
</evidence>
<dbReference type="SMART" id="SM00234">
    <property type="entry name" value="START"/>
    <property type="match status" value="1"/>
</dbReference>
<keyword evidence="7" id="KW-0446">Lipid-binding</keyword>
<evidence type="ECO:0000256" key="1">
    <source>
        <dbReference type="ARBA" id="ARBA00004496"/>
    </source>
</evidence>
<dbReference type="OMA" id="NQLCERC"/>
<keyword evidence="5" id="KW-0007">Acetylation</keyword>
<evidence type="ECO:0000256" key="9">
    <source>
        <dbReference type="ARBA" id="ARBA00069061"/>
    </source>
</evidence>
<dbReference type="RefSeq" id="XP_022669359.1">
    <property type="nucleotide sequence ID" value="XM_022813624.1"/>
</dbReference>
<dbReference type="InterPro" id="IPR023393">
    <property type="entry name" value="START-like_dom_sf"/>
</dbReference>
<keyword evidence="6" id="KW-0445">Lipid transport</keyword>
<comment type="subunit">
    <text evidence="8">Interacts with ACOT13/THEM2.</text>
</comment>
<keyword evidence="2" id="KW-0813">Transport</keyword>
<dbReference type="Pfam" id="PF01852">
    <property type="entry name" value="START"/>
    <property type="match status" value="1"/>
</dbReference>
<keyword evidence="14" id="KW-1185">Reference proteome</keyword>
<dbReference type="GO" id="GO:0008289">
    <property type="term" value="F:lipid binding"/>
    <property type="evidence" value="ECO:0007669"/>
    <property type="project" value="UniProtKB-KW"/>
</dbReference>
<evidence type="ECO:0000259" key="12">
    <source>
        <dbReference type="PROSITE" id="PS50848"/>
    </source>
</evidence>
<keyword evidence="4" id="KW-0597">Phosphoprotein</keyword>
<dbReference type="OrthoDB" id="1295045at2759"/>
<dbReference type="KEGG" id="vde:111253742"/>
<dbReference type="GeneID" id="111253742"/>
<dbReference type="FunCoup" id="A0A7M7MDY6">
    <property type="interactions" value="208"/>
</dbReference>
<dbReference type="EnsemblMetazoa" id="XM_022813624">
    <property type="protein sequence ID" value="XP_022669359"/>
    <property type="gene ID" value="LOC111253742"/>
</dbReference>
<evidence type="ECO:0000256" key="4">
    <source>
        <dbReference type="ARBA" id="ARBA00022553"/>
    </source>
</evidence>
<evidence type="ECO:0000256" key="7">
    <source>
        <dbReference type="ARBA" id="ARBA00023121"/>
    </source>
</evidence>
<dbReference type="Gene3D" id="3.30.530.20">
    <property type="match status" value="1"/>
</dbReference>
<evidence type="ECO:0000256" key="3">
    <source>
        <dbReference type="ARBA" id="ARBA00022490"/>
    </source>
</evidence>
<organism evidence="13 14">
    <name type="scientific">Varroa destructor</name>
    <name type="common">Honeybee mite</name>
    <dbReference type="NCBI Taxonomy" id="109461"/>
    <lineage>
        <taxon>Eukaryota</taxon>
        <taxon>Metazoa</taxon>
        <taxon>Ecdysozoa</taxon>
        <taxon>Arthropoda</taxon>
        <taxon>Chelicerata</taxon>
        <taxon>Arachnida</taxon>
        <taxon>Acari</taxon>
        <taxon>Parasitiformes</taxon>
        <taxon>Mesostigmata</taxon>
        <taxon>Gamasina</taxon>
        <taxon>Dermanyssoidea</taxon>
        <taxon>Varroidae</taxon>
        <taxon>Varroa</taxon>
    </lineage>
</organism>
<dbReference type="InterPro" id="IPR051213">
    <property type="entry name" value="START_lipid_transfer"/>
</dbReference>
<dbReference type="FunFam" id="3.30.530.20:FF:000017">
    <property type="entry name" value="Phosphatidylcholine transfer protein, putative"/>
    <property type="match status" value="1"/>
</dbReference>
<name>A0A7M7MDY6_VARDE</name>
<evidence type="ECO:0000256" key="11">
    <source>
        <dbReference type="ARBA" id="ARBA00079049"/>
    </source>
</evidence>
<evidence type="ECO:0000256" key="6">
    <source>
        <dbReference type="ARBA" id="ARBA00023055"/>
    </source>
</evidence>
<evidence type="ECO:0000313" key="13">
    <source>
        <dbReference type="EnsemblMetazoa" id="XP_022669359"/>
    </source>
</evidence>
<comment type="subcellular location">
    <subcellularLocation>
        <location evidence="1">Cytoplasm</location>
    </subcellularLocation>
</comment>